<feature type="domain" description="Peroxin/Ferlin" evidence="7">
    <location>
        <begin position="315"/>
        <end position="383"/>
    </location>
</feature>
<dbReference type="Pfam" id="PF06398">
    <property type="entry name" value="Pex24p"/>
    <property type="match status" value="1"/>
</dbReference>
<feature type="domain" description="Peroxin/Ferlin" evidence="8">
    <location>
        <begin position="401"/>
        <end position="434"/>
    </location>
</feature>
<dbReference type="InterPro" id="IPR006614">
    <property type="entry name" value="Peroxin/Ferlin"/>
</dbReference>
<dbReference type="OrthoDB" id="5586090at2759"/>
<dbReference type="SMART" id="SM00694">
    <property type="entry name" value="DysFC"/>
    <property type="match status" value="1"/>
</dbReference>
<sequence length="527" mass="59213">MAAIDTDFMTDSQTDVAGLDGAVDGTAVAAVGSTYAAFSPDQTTATHRRTQASVLIHQKSPLLLATPPQVTRALAYSHPFLLPLNHLVGLLSWTTDDSWESFLLLSAFWFTVLYGDVINRFAGPLLLVTALIFGMYARKYSPLSRAARSDLKKKGEKALEKRGKQGQEEQDSRKSLDEILDTLQTFTNRCSVLIDPLLNMTEFLSTQTTATASTTRPALMSLFLRILLVSPVWTILSLPPLYIITTQRVVLVIGTFVLSFHSTPARVTRALLWRSRLVRALACMVTGLNFSSPAQLSSLRSLSARSMAKSKDQEKVRFTFTIYENQRRWLGLGWTSSLMSYERPSWTDSQLNPVAEPDSFVLPETDQEGTEWRWVDESYWHTESVGHDTDSKSHRDDDDEGWIYYDNSWQGGRATDGWGRYTRRRKWVRDAELIDLEQEAAQKAALTTEANGLSRPVAQPKRSWFARRRTASEQLKIGDKSDASSTGINIDVPRSRDDTDEDVLTPLRFRAKEWERDIGEGVVEGLG</sequence>
<evidence type="ECO:0000313" key="9">
    <source>
        <dbReference type="EMBL" id="QIW95074.1"/>
    </source>
</evidence>
<feature type="transmembrane region" description="Helical" evidence="6">
    <location>
        <begin position="222"/>
        <end position="243"/>
    </location>
</feature>
<keyword evidence="2 6" id="KW-0812">Transmembrane</keyword>
<dbReference type="Proteomes" id="UP000503462">
    <property type="component" value="Chromosome 1"/>
</dbReference>
<proteinExistence type="predicted"/>
<dbReference type="AlphaFoldDB" id="A0A6H0XKC4"/>
<keyword evidence="4 6" id="KW-0472">Membrane</keyword>
<evidence type="ECO:0000313" key="10">
    <source>
        <dbReference type="Proteomes" id="UP000503462"/>
    </source>
</evidence>
<comment type="subcellular location">
    <subcellularLocation>
        <location evidence="1">Endomembrane system</location>
        <topology evidence="1">Multi-pass membrane protein</topology>
    </subcellularLocation>
</comment>
<dbReference type="PANTHER" id="PTHR31679:SF2">
    <property type="entry name" value="PEROXISOMAL MEMBRANE PROTEIN PEX30-RELATED"/>
    <property type="match status" value="1"/>
</dbReference>
<dbReference type="GO" id="GO:0012505">
    <property type="term" value="C:endomembrane system"/>
    <property type="evidence" value="ECO:0007669"/>
    <property type="project" value="UniProtKB-SubCell"/>
</dbReference>
<dbReference type="InterPro" id="IPR010482">
    <property type="entry name" value="TECPR1-like_DysF"/>
</dbReference>
<evidence type="ECO:0000256" key="2">
    <source>
        <dbReference type="ARBA" id="ARBA00022692"/>
    </source>
</evidence>
<evidence type="ECO:0000256" key="6">
    <source>
        <dbReference type="SAM" id="Phobius"/>
    </source>
</evidence>
<evidence type="ECO:0000256" key="3">
    <source>
        <dbReference type="ARBA" id="ARBA00022989"/>
    </source>
</evidence>
<accession>A0A6H0XKC4</accession>
<evidence type="ECO:0000259" key="8">
    <source>
        <dbReference type="SMART" id="SM00694"/>
    </source>
</evidence>
<gene>
    <name evidence="9" type="ORF">AMS68_000592</name>
</gene>
<protein>
    <recommendedName>
        <fullName evidence="7 8">Peroxin/Ferlin domain-containing protein</fullName>
    </recommendedName>
</protein>
<feature type="transmembrane region" description="Helical" evidence="6">
    <location>
        <begin position="121"/>
        <end position="138"/>
    </location>
</feature>
<organism evidence="9 10">
    <name type="scientific">Peltaster fructicola</name>
    <dbReference type="NCBI Taxonomy" id="286661"/>
    <lineage>
        <taxon>Eukaryota</taxon>
        <taxon>Fungi</taxon>
        <taxon>Dikarya</taxon>
        <taxon>Ascomycota</taxon>
        <taxon>Pezizomycotina</taxon>
        <taxon>Dothideomycetes</taxon>
        <taxon>Dothideomycetes incertae sedis</taxon>
        <taxon>Peltaster</taxon>
    </lineage>
</organism>
<dbReference type="PANTHER" id="PTHR31679">
    <property type="entry name" value="PEROXISOMAL MEMBRANE PROTEIN PEX30-RELATED"/>
    <property type="match status" value="1"/>
</dbReference>
<feature type="region of interest" description="Disordered" evidence="5">
    <location>
        <begin position="154"/>
        <end position="173"/>
    </location>
</feature>
<evidence type="ECO:0000256" key="1">
    <source>
        <dbReference type="ARBA" id="ARBA00004127"/>
    </source>
</evidence>
<dbReference type="EMBL" id="CP051139">
    <property type="protein sequence ID" value="QIW95074.1"/>
    <property type="molecule type" value="Genomic_DNA"/>
</dbReference>
<evidence type="ECO:0000256" key="5">
    <source>
        <dbReference type="SAM" id="MobiDB-lite"/>
    </source>
</evidence>
<feature type="region of interest" description="Disordered" evidence="5">
    <location>
        <begin position="475"/>
        <end position="499"/>
    </location>
</feature>
<keyword evidence="10" id="KW-1185">Reference proteome</keyword>
<dbReference type="InterPro" id="IPR052646">
    <property type="entry name" value="Peroxisomal_PEX28-32"/>
</dbReference>
<evidence type="ECO:0000256" key="4">
    <source>
        <dbReference type="ARBA" id="ARBA00023136"/>
    </source>
</evidence>
<dbReference type="SMART" id="SM00693">
    <property type="entry name" value="DysFN"/>
    <property type="match status" value="1"/>
</dbReference>
<name>A0A6H0XKC4_9PEZI</name>
<keyword evidence="3 6" id="KW-1133">Transmembrane helix</keyword>
<evidence type="ECO:0000259" key="7">
    <source>
        <dbReference type="SMART" id="SM00693"/>
    </source>
</evidence>
<dbReference type="GO" id="GO:0005778">
    <property type="term" value="C:peroxisomal membrane"/>
    <property type="evidence" value="ECO:0007669"/>
    <property type="project" value="TreeGrafter"/>
</dbReference>
<dbReference type="GO" id="GO:0007031">
    <property type="term" value="P:peroxisome organization"/>
    <property type="evidence" value="ECO:0007669"/>
    <property type="project" value="UniProtKB-ARBA"/>
</dbReference>
<reference evidence="9 10" key="1">
    <citation type="journal article" date="2016" name="Sci. Rep.">
        <title>Peltaster fructicola genome reveals evolution from an invasive phytopathogen to an ectophytic parasite.</title>
        <authorList>
            <person name="Xu C."/>
            <person name="Chen H."/>
            <person name="Gleason M.L."/>
            <person name="Xu J.R."/>
            <person name="Liu H."/>
            <person name="Zhang R."/>
            <person name="Sun G."/>
        </authorList>
    </citation>
    <scope>NUCLEOTIDE SEQUENCE [LARGE SCALE GENOMIC DNA]</scope>
    <source>
        <strain evidence="9 10">LNHT1506</strain>
    </source>
</reference>